<dbReference type="Gramene" id="Pp3c1_31401V3.1">
    <property type="protein sequence ID" value="PAC:32971333.CDS.1"/>
    <property type="gene ID" value="Pp3c1_31401"/>
</dbReference>
<keyword evidence="3" id="KW-1185">Reference proteome</keyword>
<dbReference type="EMBL" id="ABEU02000001">
    <property type="protein sequence ID" value="PNR63010.1"/>
    <property type="molecule type" value="Genomic_DNA"/>
</dbReference>
<dbReference type="InParanoid" id="A0A2K1LAF1"/>
<dbReference type="EnsemblPlants" id="Pp3c1_31401V3.1">
    <property type="protein sequence ID" value="PAC:32971333.CDS.1"/>
    <property type="gene ID" value="Pp3c1_31401"/>
</dbReference>
<reference evidence="1 3" key="1">
    <citation type="journal article" date="2008" name="Science">
        <title>The Physcomitrella genome reveals evolutionary insights into the conquest of land by plants.</title>
        <authorList>
            <person name="Rensing S."/>
            <person name="Lang D."/>
            <person name="Zimmer A."/>
            <person name="Terry A."/>
            <person name="Salamov A."/>
            <person name="Shapiro H."/>
            <person name="Nishiyama T."/>
            <person name="Perroud P.-F."/>
            <person name="Lindquist E."/>
            <person name="Kamisugi Y."/>
            <person name="Tanahashi T."/>
            <person name="Sakakibara K."/>
            <person name="Fujita T."/>
            <person name="Oishi K."/>
            <person name="Shin-I T."/>
            <person name="Kuroki Y."/>
            <person name="Toyoda A."/>
            <person name="Suzuki Y."/>
            <person name="Hashimoto A."/>
            <person name="Yamaguchi K."/>
            <person name="Sugano A."/>
            <person name="Kohara Y."/>
            <person name="Fujiyama A."/>
            <person name="Anterola A."/>
            <person name="Aoki S."/>
            <person name="Ashton N."/>
            <person name="Barbazuk W.B."/>
            <person name="Barker E."/>
            <person name="Bennetzen J."/>
            <person name="Bezanilla M."/>
            <person name="Blankenship R."/>
            <person name="Cho S.H."/>
            <person name="Dutcher S."/>
            <person name="Estelle M."/>
            <person name="Fawcett J.A."/>
            <person name="Gundlach H."/>
            <person name="Hanada K."/>
            <person name="Heyl A."/>
            <person name="Hicks K.A."/>
            <person name="Hugh J."/>
            <person name="Lohr M."/>
            <person name="Mayer K."/>
            <person name="Melkozernov A."/>
            <person name="Murata T."/>
            <person name="Nelson D."/>
            <person name="Pils B."/>
            <person name="Prigge M."/>
            <person name="Reiss B."/>
            <person name="Renner T."/>
            <person name="Rombauts S."/>
            <person name="Rushton P."/>
            <person name="Sanderfoot A."/>
            <person name="Schween G."/>
            <person name="Shiu S.-H."/>
            <person name="Stueber K."/>
            <person name="Theodoulou F.L."/>
            <person name="Tu H."/>
            <person name="Van de Peer Y."/>
            <person name="Verrier P.J."/>
            <person name="Waters E."/>
            <person name="Wood A."/>
            <person name="Yang L."/>
            <person name="Cove D."/>
            <person name="Cuming A."/>
            <person name="Hasebe M."/>
            <person name="Lucas S."/>
            <person name="Mishler D.B."/>
            <person name="Reski R."/>
            <person name="Grigoriev I."/>
            <person name="Quatrano R.S."/>
            <person name="Boore J.L."/>
        </authorList>
    </citation>
    <scope>NUCLEOTIDE SEQUENCE [LARGE SCALE GENOMIC DNA]</scope>
    <source>
        <strain evidence="2 3">cv. Gransden 2004</strain>
    </source>
</reference>
<accession>A0A2K1LAF1</accession>
<gene>
    <name evidence="1" type="ORF">PHYPA_001435</name>
</gene>
<name>A0A2K1LAF1_PHYPA</name>
<evidence type="ECO:0000313" key="3">
    <source>
        <dbReference type="Proteomes" id="UP000006727"/>
    </source>
</evidence>
<evidence type="ECO:0000313" key="2">
    <source>
        <dbReference type="EnsemblPlants" id="PAC:32971333.CDS.1"/>
    </source>
</evidence>
<dbReference type="Proteomes" id="UP000006727">
    <property type="component" value="Chromosome 1"/>
</dbReference>
<dbReference type="AlphaFoldDB" id="A0A2K1LAF1"/>
<sequence>MRSRKQLMAFPQIPRSQISLRVLFRDTANHQPAATGIGIRLWTCCPYVFQGTTALKRASVFGVQAQNVGSTELDPTSIQNALAAGKLRTSNFISLLRCSLRDVGNYMFRI</sequence>
<reference evidence="2" key="3">
    <citation type="submission" date="2020-12" db="UniProtKB">
        <authorList>
            <consortium name="EnsemblPlants"/>
        </authorList>
    </citation>
    <scope>IDENTIFICATION</scope>
</reference>
<reference evidence="1 3" key="2">
    <citation type="journal article" date="2018" name="Plant J.">
        <title>The Physcomitrella patens chromosome-scale assembly reveals moss genome structure and evolution.</title>
        <authorList>
            <person name="Lang D."/>
            <person name="Ullrich K.K."/>
            <person name="Murat F."/>
            <person name="Fuchs J."/>
            <person name="Jenkins J."/>
            <person name="Haas F.B."/>
            <person name="Piednoel M."/>
            <person name="Gundlach H."/>
            <person name="Van Bel M."/>
            <person name="Meyberg R."/>
            <person name="Vives C."/>
            <person name="Morata J."/>
            <person name="Symeonidi A."/>
            <person name="Hiss M."/>
            <person name="Muchero W."/>
            <person name="Kamisugi Y."/>
            <person name="Saleh O."/>
            <person name="Blanc G."/>
            <person name="Decker E.L."/>
            <person name="van Gessel N."/>
            <person name="Grimwood J."/>
            <person name="Hayes R.D."/>
            <person name="Graham S.W."/>
            <person name="Gunter L.E."/>
            <person name="McDaniel S.F."/>
            <person name="Hoernstein S.N.W."/>
            <person name="Larsson A."/>
            <person name="Li F.W."/>
            <person name="Perroud P.F."/>
            <person name="Phillips J."/>
            <person name="Ranjan P."/>
            <person name="Rokshar D.S."/>
            <person name="Rothfels C.J."/>
            <person name="Schneider L."/>
            <person name="Shu S."/>
            <person name="Stevenson D.W."/>
            <person name="Thummler F."/>
            <person name="Tillich M."/>
            <person name="Villarreal Aguilar J.C."/>
            <person name="Widiez T."/>
            <person name="Wong G.K."/>
            <person name="Wymore A."/>
            <person name="Zhang Y."/>
            <person name="Zimmer A.D."/>
            <person name="Quatrano R.S."/>
            <person name="Mayer K.F.X."/>
            <person name="Goodstein D."/>
            <person name="Casacuberta J.M."/>
            <person name="Vandepoele K."/>
            <person name="Reski R."/>
            <person name="Cuming A.C."/>
            <person name="Tuskan G.A."/>
            <person name="Maumus F."/>
            <person name="Salse J."/>
            <person name="Schmutz J."/>
            <person name="Rensing S.A."/>
        </authorList>
    </citation>
    <scope>NUCLEOTIDE SEQUENCE [LARGE SCALE GENOMIC DNA]</scope>
    <source>
        <strain evidence="2 3">cv. Gransden 2004</strain>
    </source>
</reference>
<protein>
    <submittedName>
        <fullName evidence="1 2">Uncharacterized protein</fullName>
    </submittedName>
</protein>
<evidence type="ECO:0000313" key="1">
    <source>
        <dbReference type="EMBL" id="PNR63010.1"/>
    </source>
</evidence>
<proteinExistence type="predicted"/>
<organism evidence="1">
    <name type="scientific">Physcomitrium patens</name>
    <name type="common">Spreading-leaved earth moss</name>
    <name type="synonym">Physcomitrella patens</name>
    <dbReference type="NCBI Taxonomy" id="3218"/>
    <lineage>
        <taxon>Eukaryota</taxon>
        <taxon>Viridiplantae</taxon>
        <taxon>Streptophyta</taxon>
        <taxon>Embryophyta</taxon>
        <taxon>Bryophyta</taxon>
        <taxon>Bryophytina</taxon>
        <taxon>Bryopsida</taxon>
        <taxon>Funariidae</taxon>
        <taxon>Funariales</taxon>
        <taxon>Funariaceae</taxon>
        <taxon>Physcomitrium</taxon>
    </lineage>
</organism>